<sequence length="43" mass="5029">MVEILFLVQLARNPLQALARRWYCKSLYRASRGRRQCRGCTGS</sequence>
<proteinExistence type="predicted"/>
<protein>
    <submittedName>
        <fullName evidence="1">Uncharacterized protein</fullName>
    </submittedName>
</protein>
<dbReference type="EMBL" id="LT629750">
    <property type="protein sequence ID" value="SDS93953.1"/>
    <property type="molecule type" value="Genomic_DNA"/>
</dbReference>
<name>A0A1H1WA27_9BRAD</name>
<organism evidence="1 2">
    <name type="scientific">Bradyrhizobium canariense</name>
    <dbReference type="NCBI Taxonomy" id="255045"/>
    <lineage>
        <taxon>Bacteria</taxon>
        <taxon>Pseudomonadati</taxon>
        <taxon>Pseudomonadota</taxon>
        <taxon>Alphaproteobacteria</taxon>
        <taxon>Hyphomicrobiales</taxon>
        <taxon>Nitrobacteraceae</taxon>
        <taxon>Bradyrhizobium</taxon>
    </lineage>
</organism>
<reference evidence="2" key="1">
    <citation type="submission" date="2016-10" db="EMBL/GenBank/DDBJ databases">
        <authorList>
            <person name="Varghese N."/>
            <person name="Submissions S."/>
        </authorList>
    </citation>
    <scope>NUCLEOTIDE SEQUENCE [LARGE SCALE GENOMIC DNA]</scope>
    <source>
        <strain evidence="2">GAS369</strain>
    </source>
</reference>
<keyword evidence="2" id="KW-1185">Reference proteome</keyword>
<evidence type="ECO:0000313" key="1">
    <source>
        <dbReference type="EMBL" id="SDS93953.1"/>
    </source>
</evidence>
<gene>
    <name evidence="1" type="ORF">SAMN05444158_3757</name>
</gene>
<evidence type="ECO:0000313" key="2">
    <source>
        <dbReference type="Proteomes" id="UP000243904"/>
    </source>
</evidence>
<dbReference type="Proteomes" id="UP000243904">
    <property type="component" value="Chromosome I"/>
</dbReference>
<accession>A0A1H1WA27</accession>
<dbReference type="AlphaFoldDB" id="A0A1H1WA27"/>